<evidence type="ECO:0000313" key="2">
    <source>
        <dbReference type="EMBL" id="KZV89880.1"/>
    </source>
</evidence>
<name>A0A165G2B4_EXIGL</name>
<protein>
    <recommendedName>
        <fullName evidence="4">F-box domain-containing protein</fullName>
    </recommendedName>
</protein>
<evidence type="ECO:0000313" key="3">
    <source>
        <dbReference type="Proteomes" id="UP000077266"/>
    </source>
</evidence>
<organism evidence="2 3">
    <name type="scientific">Exidia glandulosa HHB12029</name>
    <dbReference type="NCBI Taxonomy" id="1314781"/>
    <lineage>
        <taxon>Eukaryota</taxon>
        <taxon>Fungi</taxon>
        <taxon>Dikarya</taxon>
        <taxon>Basidiomycota</taxon>
        <taxon>Agaricomycotina</taxon>
        <taxon>Agaricomycetes</taxon>
        <taxon>Auriculariales</taxon>
        <taxon>Exidiaceae</taxon>
        <taxon>Exidia</taxon>
    </lineage>
</organism>
<dbReference type="EMBL" id="KV426061">
    <property type="protein sequence ID" value="KZV89880.1"/>
    <property type="molecule type" value="Genomic_DNA"/>
</dbReference>
<dbReference type="InParanoid" id="A0A165G2B4"/>
<dbReference type="OrthoDB" id="3172239at2759"/>
<gene>
    <name evidence="2" type="ORF">EXIGLDRAFT_838202</name>
</gene>
<dbReference type="Gene3D" id="3.80.10.10">
    <property type="entry name" value="Ribonuclease Inhibitor"/>
    <property type="match status" value="1"/>
</dbReference>
<sequence length="556" mass="61633">MLLFREKMGIESVIHVVIQAVLERTPDDNDMDAALDEIRVTVDRLLQDVARQKNIEAPFPRKLSAPTPSPPSTPPRRVHGEGPVLSHRASIHALSYAVLQEIFLCYAHTESLGSLRRLCLINAGWVCARWRKVVRSLTQFWAHLDNLSAREMSAISSLLEFSRPSRFHLEADLGGLAGMHSARFLNELGHHMFRAQSLALHRVAIGDISQGALACAAPVLTSLALDLDLTLHDARAIVSPGIFDKKAPRLRVLAVPWSQLPSSCVAFRHVVDFRPPAVLVPPSIRATSLFNLFPKLESMVLASSHGASTFSHGGTCHRALKYLEVHEENNLAVTQSIIAGMPSLLHERIPCIHLRLAAPNTITFIRRRLASVDRLFLFRSATTCHMTIIDKDDRIRIFSAIVATVIMSALRAADSFSRLTSLSIWEYVYEEDIAVLFLQDVPVLRRLTLFAYSPSPTEISVGQVHIFDAASRLSWTCRALRSLHVTAKDVSHGGLFPDPSPQQTVSARKLNSFVRNSLQFGAARLEILVLDGVTILEADEQRALGFLTEIADEVIL</sequence>
<feature type="region of interest" description="Disordered" evidence="1">
    <location>
        <begin position="57"/>
        <end position="82"/>
    </location>
</feature>
<proteinExistence type="predicted"/>
<reference evidence="2 3" key="1">
    <citation type="journal article" date="2016" name="Mol. Biol. Evol.">
        <title>Comparative Genomics of Early-Diverging Mushroom-Forming Fungi Provides Insights into the Origins of Lignocellulose Decay Capabilities.</title>
        <authorList>
            <person name="Nagy L.G."/>
            <person name="Riley R."/>
            <person name="Tritt A."/>
            <person name="Adam C."/>
            <person name="Daum C."/>
            <person name="Floudas D."/>
            <person name="Sun H."/>
            <person name="Yadav J.S."/>
            <person name="Pangilinan J."/>
            <person name="Larsson K.H."/>
            <person name="Matsuura K."/>
            <person name="Barry K."/>
            <person name="Labutti K."/>
            <person name="Kuo R."/>
            <person name="Ohm R.A."/>
            <person name="Bhattacharya S.S."/>
            <person name="Shirouzu T."/>
            <person name="Yoshinaga Y."/>
            <person name="Martin F.M."/>
            <person name="Grigoriev I.V."/>
            <person name="Hibbett D.S."/>
        </authorList>
    </citation>
    <scope>NUCLEOTIDE SEQUENCE [LARGE SCALE GENOMIC DNA]</scope>
    <source>
        <strain evidence="2 3">HHB12029</strain>
    </source>
</reference>
<keyword evidence="3" id="KW-1185">Reference proteome</keyword>
<evidence type="ECO:0008006" key="4">
    <source>
        <dbReference type="Google" id="ProtNLM"/>
    </source>
</evidence>
<dbReference type="AlphaFoldDB" id="A0A165G2B4"/>
<dbReference type="Proteomes" id="UP000077266">
    <property type="component" value="Unassembled WGS sequence"/>
</dbReference>
<accession>A0A165G2B4</accession>
<evidence type="ECO:0000256" key="1">
    <source>
        <dbReference type="SAM" id="MobiDB-lite"/>
    </source>
</evidence>
<dbReference type="InterPro" id="IPR032675">
    <property type="entry name" value="LRR_dom_sf"/>
</dbReference>